<keyword evidence="1" id="KW-0175">Coiled coil</keyword>
<sequence length="490" mass="54832">MNFEDIVDMEWVDSHTTLLDGSNEFATDYYFEHQPDFLLEPPVTPLQQPLQPAMLEPEIKIEPIANMPTTEQIKQLIEIAKHQLALREQLQQTQQQAQQQQQQQEAEQTQQQPLFQSLSTQQQSDIPTAAPSTIFAPPPPDAAAVYAAPAMPALSPNTVASADIMACAPTTVLESIAENAGQPPLAAVDSSKARRDSLASMAEESISLEAYAEADGIDLKKLTPKERRQLRNKISARNFRVRRKEYISTLEGQVNEHKMVAEDLREKLVLVEEENKKLRKEMDTLKRQNQILQQQQQQKNPASPRISSSLPKPNLNKDISILGTKASDCYRQQDNCILVSNAVMPVWDYNAILHKQPPQQSQAGPDDNMKHLAGQYILSVVRLATNMPRGTNQMSNDNDYYKPLMPDDRDFTPSSALKKEASNTPSSLNYYSTPSNHTTASISSFPASHPLPTASYIEDLYDILIQSALINSSTADKSFLWSDNNTTRTM</sequence>
<dbReference type="PANTHER" id="PTHR46007:SF8">
    <property type="entry name" value="C2H2-TYPE DOMAIN-CONTAINING PROTEIN"/>
    <property type="match status" value="1"/>
</dbReference>
<dbReference type="GO" id="GO:0016592">
    <property type="term" value="C:mediator complex"/>
    <property type="evidence" value="ECO:0007669"/>
    <property type="project" value="TreeGrafter"/>
</dbReference>
<reference evidence="4 5" key="1">
    <citation type="submission" date="2014-09" db="EMBL/GenBank/DDBJ databases">
        <authorList>
            <person name="Ellenberger Sabrina"/>
        </authorList>
    </citation>
    <scope>NUCLEOTIDE SEQUENCE [LARGE SCALE GENOMIC DNA]</scope>
    <source>
        <strain evidence="4 5">CBS 412.66</strain>
    </source>
</reference>
<dbReference type="PANTHER" id="PTHR46007">
    <property type="entry name" value="MEDIATOR OF RNA POLYMERASE II TRANSCRIPTION SUBUNIT 12"/>
    <property type="match status" value="1"/>
</dbReference>
<dbReference type="GO" id="GO:0003700">
    <property type="term" value="F:DNA-binding transcription factor activity"/>
    <property type="evidence" value="ECO:0007669"/>
    <property type="project" value="InterPro"/>
</dbReference>
<proteinExistence type="predicted"/>
<evidence type="ECO:0000256" key="2">
    <source>
        <dbReference type="SAM" id="MobiDB-lite"/>
    </source>
</evidence>
<name>A0A0B7NFA7_9FUNG</name>
<dbReference type="Pfam" id="PF00170">
    <property type="entry name" value="bZIP_1"/>
    <property type="match status" value="1"/>
</dbReference>
<dbReference type="EMBL" id="LN731097">
    <property type="protein sequence ID" value="CEP14217.1"/>
    <property type="molecule type" value="Genomic_DNA"/>
</dbReference>
<dbReference type="GO" id="GO:0045944">
    <property type="term" value="P:positive regulation of transcription by RNA polymerase II"/>
    <property type="evidence" value="ECO:0007669"/>
    <property type="project" value="TreeGrafter"/>
</dbReference>
<organism evidence="4 5">
    <name type="scientific">Parasitella parasitica</name>
    <dbReference type="NCBI Taxonomy" id="35722"/>
    <lineage>
        <taxon>Eukaryota</taxon>
        <taxon>Fungi</taxon>
        <taxon>Fungi incertae sedis</taxon>
        <taxon>Mucoromycota</taxon>
        <taxon>Mucoromycotina</taxon>
        <taxon>Mucoromycetes</taxon>
        <taxon>Mucorales</taxon>
        <taxon>Mucorineae</taxon>
        <taxon>Mucoraceae</taxon>
        <taxon>Parasitella</taxon>
    </lineage>
</organism>
<feature type="region of interest" description="Disordered" evidence="2">
    <location>
        <begin position="117"/>
        <end position="136"/>
    </location>
</feature>
<feature type="compositionally biased region" description="Basic and acidic residues" evidence="2">
    <location>
        <begin position="406"/>
        <end position="421"/>
    </location>
</feature>
<dbReference type="PROSITE" id="PS00036">
    <property type="entry name" value="BZIP_BASIC"/>
    <property type="match status" value="1"/>
</dbReference>
<dbReference type="SUPFAM" id="SSF57959">
    <property type="entry name" value="Leucine zipper domain"/>
    <property type="match status" value="1"/>
</dbReference>
<feature type="compositionally biased region" description="Polar residues" evidence="2">
    <location>
        <begin position="299"/>
        <end position="311"/>
    </location>
</feature>
<dbReference type="InterPro" id="IPR004827">
    <property type="entry name" value="bZIP"/>
</dbReference>
<dbReference type="CDD" id="cd14810">
    <property type="entry name" value="bZIP_u1"/>
    <property type="match status" value="1"/>
</dbReference>
<evidence type="ECO:0000313" key="4">
    <source>
        <dbReference type="EMBL" id="CEP14217.1"/>
    </source>
</evidence>
<keyword evidence="5" id="KW-1185">Reference proteome</keyword>
<dbReference type="Proteomes" id="UP000054107">
    <property type="component" value="Unassembled WGS sequence"/>
</dbReference>
<feature type="compositionally biased region" description="Polar residues" evidence="2">
    <location>
        <begin position="117"/>
        <end position="126"/>
    </location>
</feature>
<feature type="region of interest" description="Disordered" evidence="2">
    <location>
        <begin position="290"/>
        <end position="317"/>
    </location>
</feature>
<dbReference type="GO" id="GO:0003713">
    <property type="term" value="F:transcription coactivator activity"/>
    <property type="evidence" value="ECO:0007669"/>
    <property type="project" value="TreeGrafter"/>
</dbReference>
<evidence type="ECO:0000256" key="1">
    <source>
        <dbReference type="SAM" id="Coils"/>
    </source>
</evidence>
<feature type="region of interest" description="Disordered" evidence="2">
    <location>
        <begin position="406"/>
        <end position="432"/>
    </location>
</feature>
<gene>
    <name evidence="4" type="primary">PARPA_08385.1 scaffold 32947</name>
</gene>
<dbReference type="InterPro" id="IPR051647">
    <property type="entry name" value="Mediator_comp_sub12"/>
</dbReference>
<dbReference type="STRING" id="35722.A0A0B7NFA7"/>
<dbReference type="PROSITE" id="PS50217">
    <property type="entry name" value="BZIP"/>
    <property type="match status" value="1"/>
</dbReference>
<feature type="coiled-coil region" evidence="1">
    <location>
        <begin position="80"/>
        <end position="112"/>
    </location>
</feature>
<evidence type="ECO:0000313" key="5">
    <source>
        <dbReference type="Proteomes" id="UP000054107"/>
    </source>
</evidence>
<feature type="compositionally biased region" description="Polar residues" evidence="2">
    <location>
        <begin position="422"/>
        <end position="432"/>
    </location>
</feature>
<accession>A0A0B7NFA7</accession>
<evidence type="ECO:0000259" key="3">
    <source>
        <dbReference type="PROSITE" id="PS50217"/>
    </source>
</evidence>
<feature type="domain" description="BZIP" evidence="3">
    <location>
        <begin position="225"/>
        <end position="285"/>
    </location>
</feature>
<dbReference type="SMART" id="SM00338">
    <property type="entry name" value="BRLZ"/>
    <property type="match status" value="1"/>
</dbReference>
<dbReference type="AlphaFoldDB" id="A0A0B7NFA7"/>
<protein>
    <recommendedName>
        <fullName evidence="3">BZIP domain-containing protein</fullName>
    </recommendedName>
</protein>
<dbReference type="OrthoDB" id="5571888at2759"/>
<dbReference type="Gene3D" id="1.20.5.170">
    <property type="match status" value="1"/>
</dbReference>
<dbReference type="InterPro" id="IPR046347">
    <property type="entry name" value="bZIP_sf"/>
</dbReference>